<name>A0A915D878_9BILA</name>
<accession>A0A915D878</accession>
<keyword evidence="2" id="KW-1185">Reference proteome</keyword>
<dbReference type="Gene3D" id="1.10.340.70">
    <property type="match status" value="1"/>
</dbReference>
<dbReference type="AlphaFoldDB" id="A0A915D878"/>
<sequence>MVQDKYGVLLCPTRLGNTRLAEVTIMPTYLPKESRAAQLITMHFHVRAHHPGVLTTLARLRAEYWLPSGRRSVAGVINKECIQCVRFSAKAFLPPTMPDLPGSRVNKCRPFEILGSTTVDTSIWLMTVKKENTGRNLHLHGDQSHTSGSRFRLLSSSISTNFPAIYCQKRNSS</sequence>
<proteinExistence type="predicted"/>
<dbReference type="WBParaSite" id="jg16769">
    <property type="protein sequence ID" value="jg16769"/>
    <property type="gene ID" value="jg16769"/>
</dbReference>
<protein>
    <submittedName>
        <fullName evidence="3">Integrase zinc-binding domain-containing protein</fullName>
    </submittedName>
</protein>
<dbReference type="PANTHER" id="PTHR47331:SF5">
    <property type="entry name" value="RIBONUCLEASE H"/>
    <property type="match status" value="1"/>
</dbReference>
<feature type="domain" description="Integrase zinc-binding" evidence="1">
    <location>
        <begin position="37"/>
        <end position="88"/>
    </location>
</feature>
<reference evidence="3" key="1">
    <citation type="submission" date="2022-11" db="UniProtKB">
        <authorList>
            <consortium name="WormBaseParasite"/>
        </authorList>
    </citation>
    <scope>IDENTIFICATION</scope>
</reference>
<dbReference type="PANTHER" id="PTHR47331">
    <property type="entry name" value="PHD-TYPE DOMAIN-CONTAINING PROTEIN"/>
    <property type="match status" value="1"/>
</dbReference>
<dbReference type="Proteomes" id="UP000887574">
    <property type="component" value="Unplaced"/>
</dbReference>
<dbReference type="Pfam" id="PF17921">
    <property type="entry name" value="Integrase_H2C2"/>
    <property type="match status" value="1"/>
</dbReference>
<evidence type="ECO:0000313" key="3">
    <source>
        <dbReference type="WBParaSite" id="jg16769"/>
    </source>
</evidence>
<organism evidence="2 3">
    <name type="scientific">Ditylenchus dipsaci</name>
    <dbReference type="NCBI Taxonomy" id="166011"/>
    <lineage>
        <taxon>Eukaryota</taxon>
        <taxon>Metazoa</taxon>
        <taxon>Ecdysozoa</taxon>
        <taxon>Nematoda</taxon>
        <taxon>Chromadorea</taxon>
        <taxon>Rhabditida</taxon>
        <taxon>Tylenchina</taxon>
        <taxon>Tylenchomorpha</taxon>
        <taxon>Sphaerularioidea</taxon>
        <taxon>Anguinidae</taxon>
        <taxon>Anguininae</taxon>
        <taxon>Ditylenchus</taxon>
    </lineage>
</organism>
<evidence type="ECO:0000259" key="1">
    <source>
        <dbReference type="Pfam" id="PF17921"/>
    </source>
</evidence>
<dbReference type="InterPro" id="IPR041588">
    <property type="entry name" value="Integrase_H2C2"/>
</dbReference>
<evidence type="ECO:0000313" key="2">
    <source>
        <dbReference type="Proteomes" id="UP000887574"/>
    </source>
</evidence>